<evidence type="ECO:0000313" key="7">
    <source>
        <dbReference type="EMBL" id="MFC4312195.1"/>
    </source>
</evidence>
<dbReference type="Proteomes" id="UP001595904">
    <property type="component" value="Unassembled WGS sequence"/>
</dbReference>
<dbReference type="Pfam" id="PF13640">
    <property type="entry name" value="2OG-FeII_Oxy_3"/>
    <property type="match status" value="1"/>
</dbReference>
<organism evidence="7 8">
    <name type="scientific">Steroidobacter flavus</name>
    <dbReference type="NCBI Taxonomy" id="1842136"/>
    <lineage>
        <taxon>Bacteria</taxon>
        <taxon>Pseudomonadati</taxon>
        <taxon>Pseudomonadota</taxon>
        <taxon>Gammaproteobacteria</taxon>
        <taxon>Steroidobacterales</taxon>
        <taxon>Steroidobacteraceae</taxon>
        <taxon>Steroidobacter</taxon>
    </lineage>
</organism>
<feature type="domain" description="Prolyl 4-hydroxylase alpha subunit" evidence="6">
    <location>
        <begin position="9"/>
        <end position="178"/>
    </location>
</feature>
<evidence type="ECO:0000313" key="8">
    <source>
        <dbReference type="Proteomes" id="UP001595904"/>
    </source>
</evidence>
<dbReference type="PANTHER" id="PTHR10869">
    <property type="entry name" value="PROLYL 4-HYDROXYLASE ALPHA SUBUNIT"/>
    <property type="match status" value="1"/>
</dbReference>
<sequence>MMQRQDLSAGIFTISDVLTPDECQEQIAFAERQGFEVATITARDGPLLNTEVRDNDRVIVDDMEMATRIWKRVGKFVPRRSYGRQVRGLNERLRYYRYMPGQRFSWHFDGAFTRDNGEQSLLTFMIYLNDGYEGGDTRFESVSVAGKRGMALLFEHELGHEGSLLIAGVKYVLRSDVIYGPLKPVRLG</sequence>
<evidence type="ECO:0000256" key="2">
    <source>
        <dbReference type="ARBA" id="ARBA00022723"/>
    </source>
</evidence>
<gene>
    <name evidence="7" type="ORF">ACFPN2_24145</name>
</gene>
<evidence type="ECO:0000256" key="4">
    <source>
        <dbReference type="ARBA" id="ARBA00023002"/>
    </source>
</evidence>
<keyword evidence="2" id="KW-0479">Metal-binding</keyword>
<keyword evidence="3" id="KW-0223">Dioxygenase</keyword>
<keyword evidence="5" id="KW-0408">Iron</keyword>
<evidence type="ECO:0000259" key="6">
    <source>
        <dbReference type="SMART" id="SM00702"/>
    </source>
</evidence>
<dbReference type="PANTHER" id="PTHR10869:SF246">
    <property type="entry name" value="TRANSMEMBRANE PROLYL 4-HYDROXYLASE"/>
    <property type="match status" value="1"/>
</dbReference>
<protein>
    <submittedName>
        <fullName evidence="7">2OG-Fe(II) oxygenase</fullName>
    </submittedName>
</protein>
<dbReference type="InterPro" id="IPR045054">
    <property type="entry name" value="P4HA-like"/>
</dbReference>
<name>A0ABV8SZJ4_9GAMM</name>
<proteinExistence type="predicted"/>
<dbReference type="RefSeq" id="WP_380601367.1">
    <property type="nucleotide sequence ID" value="NZ_JBHSDU010000014.1"/>
</dbReference>
<accession>A0ABV8SZJ4</accession>
<keyword evidence="8" id="KW-1185">Reference proteome</keyword>
<evidence type="ECO:0000256" key="1">
    <source>
        <dbReference type="ARBA" id="ARBA00001961"/>
    </source>
</evidence>
<evidence type="ECO:0000256" key="3">
    <source>
        <dbReference type="ARBA" id="ARBA00022964"/>
    </source>
</evidence>
<evidence type="ECO:0000256" key="5">
    <source>
        <dbReference type="ARBA" id="ARBA00023004"/>
    </source>
</evidence>
<dbReference type="InterPro" id="IPR044862">
    <property type="entry name" value="Pro_4_hyd_alph_FE2OG_OXY"/>
</dbReference>
<dbReference type="SMART" id="SM00702">
    <property type="entry name" value="P4Hc"/>
    <property type="match status" value="1"/>
</dbReference>
<comment type="caution">
    <text evidence="7">The sequence shown here is derived from an EMBL/GenBank/DDBJ whole genome shotgun (WGS) entry which is preliminary data.</text>
</comment>
<reference evidence="8" key="1">
    <citation type="journal article" date="2019" name="Int. J. Syst. Evol. Microbiol.">
        <title>The Global Catalogue of Microorganisms (GCM) 10K type strain sequencing project: providing services to taxonomists for standard genome sequencing and annotation.</title>
        <authorList>
            <consortium name="The Broad Institute Genomics Platform"/>
            <consortium name="The Broad Institute Genome Sequencing Center for Infectious Disease"/>
            <person name="Wu L."/>
            <person name="Ma J."/>
        </authorList>
    </citation>
    <scope>NUCLEOTIDE SEQUENCE [LARGE SCALE GENOMIC DNA]</scope>
    <source>
        <strain evidence="8">CGMCC 1.10759</strain>
    </source>
</reference>
<comment type="cofactor">
    <cofactor evidence="1">
        <name>L-ascorbate</name>
        <dbReference type="ChEBI" id="CHEBI:38290"/>
    </cofactor>
</comment>
<dbReference type="InterPro" id="IPR006620">
    <property type="entry name" value="Pro_4_hyd_alph"/>
</dbReference>
<dbReference type="Gene3D" id="2.60.120.620">
    <property type="entry name" value="q2cbj1_9rhob like domain"/>
    <property type="match status" value="1"/>
</dbReference>
<keyword evidence="4" id="KW-0560">Oxidoreductase</keyword>
<dbReference type="EMBL" id="JBHSDU010000014">
    <property type="protein sequence ID" value="MFC4312195.1"/>
    <property type="molecule type" value="Genomic_DNA"/>
</dbReference>